<dbReference type="CDD" id="cd01433">
    <property type="entry name" value="Ribosomal_L16_L10e"/>
    <property type="match status" value="1"/>
</dbReference>
<proteinExistence type="inferred from homology"/>
<comment type="caution">
    <text evidence="7">The sequence shown here is derived from an EMBL/GenBank/DDBJ whole genome shotgun (WGS) entry which is preliminary data.</text>
</comment>
<dbReference type="InterPro" id="IPR000114">
    <property type="entry name" value="Ribosomal_uL16_bact-type"/>
</dbReference>
<reference evidence="7 8" key="1">
    <citation type="journal article" date="2019" name="Commun. Biol.">
        <title>The bagworm genome reveals a unique fibroin gene that provides high tensile strength.</title>
        <authorList>
            <person name="Kono N."/>
            <person name="Nakamura H."/>
            <person name="Ohtoshi R."/>
            <person name="Tomita M."/>
            <person name="Numata K."/>
            <person name="Arakawa K."/>
        </authorList>
    </citation>
    <scope>NUCLEOTIDE SEQUENCE [LARGE SCALE GENOMIC DNA]</scope>
</reference>
<dbReference type="GO" id="GO:0019843">
    <property type="term" value="F:rRNA binding"/>
    <property type="evidence" value="ECO:0007669"/>
    <property type="project" value="InterPro"/>
</dbReference>
<evidence type="ECO:0000256" key="2">
    <source>
        <dbReference type="ARBA" id="ARBA00022980"/>
    </source>
</evidence>
<evidence type="ECO:0000256" key="6">
    <source>
        <dbReference type="RuleBase" id="RU004413"/>
    </source>
</evidence>
<evidence type="ECO:0000313" key="8">
    <source>
        <dbReference type="Proteomes" id="UP000299102"/>
    </source>
</evidence>
<evidence type="ECO:0000256" key="3">
    <source>
        <dbReference type="ARBA" id="ARBA00023274"/>
    </source>
</evidence>
<keyword evidence="3 6" id="KW-0687">Ribonucleoprotein</keyword>
<dbReference type="InterPro" id="IPR016180">
    <property type="entry name" value="Ribosomal_uL16_dom"/>
</dbReference>
<evidence type="ECO:0000256" key="4">
    <source>
        <dbReference type="ARBA" id="ARBA00035302"/>
    </source>
</evidence>
<evidence type="ECO:0000256" key="1">
    <source>
        <dbReference type="ARBA" id="ARBA00008931"/>
    </source>
</evidence>
<comment type="similarity">
    <text evidence="1 6">Belongs to the universal ribosomal protein uL16 family.</text>
</comment>
<dbReference type="Proteomes" id="UP000299102">
    <property type="component" value="Unassembled WGS sequence"/>
</dbReference>
<keyword evidence="8" id="KW-1185">Reference proteome</keyword>
<sequence length="242" mass="28114">MLIQQNLSSILGCFRVKNVNLISVAGIKYFPPPKNYDHIEIPERQKLRPYDKVPLYPTNLKPPKMQKRLRYMRGPELVHNTLQLKQYGVVATGGGRMRYEHFEMARLVVARKIDTKIMFAIWRIDPPWQPVTKKGQGQRMGGGKGAIDHYVTPIKAGRIILEIGGKCEYAEVFTILRIIAERLPFKAEPVSQEIMEKKAANEKWREENNQNNLTMKYIIQNNMGGCHRMLSPFDHRWHGKYL</sequence>
<dbReference type="AlphaFoldDB" id="A0A4C1Y883"/>
<keyword evidence="2 6" id="KW-0689">Ribosomal protein</keyword>
<dbReference type="SUPFAM" id="SSF54686">
    <property type="entry name" value="Ribosomal protein L16p/L10e"/>
    <property type="match status" value="1"/>
</dbReference>
<dbReference type="Pfam" id="PF00252">
    <property type="entry name" value="Ribosomal_L16"/>
    <property type="match status" value="1"/>
</dbReference>
<name>A0A4C1Y883_EUMVA</name>
<evidence type="ECO:0000313" key="7">
    <source>
        <dbReference type="EMBL" id="GBP71124.1"/>
    </source>
</evidence>
<dbReference type="EMBL" id="BGZK01001098">
    <property type="protein sequence ID" value="GBP71124.1"/>
    <property type="molecule type" value="Genomic_DNA"/>
</dbReference>
<dbReference type="GO" id="GO:0005762">
    <property type="term" value="C:mitochondrial large ribosomal subunit"/>
    <property type="evidence" value="ECO:0007669"/>
    <property type="project" value="TreeGrafter"/>
</dbReference>
<dbReference type="GO" id="GO:0003735">
    <property type="term" value="F:structural constituent of ribosome"/>
    <property type="evidence" value="ECO:0007669"/>
    <property type="project" value="InterPro"/>
</dbReference>
<dbReference type="STRING" id="151549.A0A4C1Y883"/>
<evidence type="ECO:0000256" key="5">
    <source>
        <dbReference type="ARBA" id="ARBA00035440"/>
    </source>
</evidence>
<accession>A0A4C1Y883</accession>
<dbReference type="InterPro" id="IPR047873">
    <property type="entry name" value="Ribosomal_uL16"/>
</dbReference>
<dbReference type="OrthoDB" id="268521at2759"/>
<dbReference type="PANTHER" id="PTHR12220">
    <property type="entry name" value="50S/60S RIBOSOMAL PROTEIN L16"/>
    <property type="match status" value="1"/>
</dbReference>
<dbReference type="InterPro" id="IPR036920">
    <property type="entry name" value="Ribosomal_uL16_sf"/>
</dbReference>
<organism evidence="7 8">
    <name type="scientific">Eumeta variegata</name>
    <name type="common">Bagworm moth</name>
    <name type="synonym">Eumeta japonica</name>
    <dbReference type="NCBI Taxonomy" id="151549"/>
    <lineage>
        <taxon>Eukaryota</taxon>
        <taxon>Metazoa</taxon>
        <taxon>Ecdysozoa</taxon>
        <taxon>Arthropoda</taxon>
        <taxon>Hexapoda</taxon>
        <taxon>Insecta</taxon>
        <taxon>Pterygota</taxon>
        <taxon>Neoptera</taxon>
        <taxon>Endopterygota</taxon>
        <taxon>Lepidoptera</taxon>
        <taxon>Glossata</taxon>
        <taxon>Ditrysia</taxon>
        <taxon>Tineoidea</taxon>
        <taxon>Psychidae</taxon>
        <taxon>Oiketicinae</taxon>
        <taxon>Eumeta</taxon>
    </lineage>
</organism>
<dbReference type="PANTHER" id="PTHR12220:SF13">
    <property type="entry name" value="LARGE RIBOSOMAL SUBUNIT PROTEIN UL16M"/>
    <property type="match status" value="1"/>
</dbReference>
<gene>
    <name evidence="7" type="primary">MRPL16</name>
    <name evidence="7" type="ORF">EVAR_37218_1</name>
</gene>
<dbReference type="PRINTS" id="PR00060">
    <property type="entry name" value="RIBOSOMALL16"/>
</dbReference>
<protein>
    <recommendedName>
        <fullName evidence="4">Large ribosomal subunit protein uL16m</fullName>
    </recommendedName>
    <alternativeName>
        <fullName evidence="5">39S ribosomal protein L16, mitochondrial</fullName>
    </alternativeName>
</protein>
<dbReference type="Gene3D" id="3.90.1170.10">
    <property type="entry name" value="Ribosomal protein L10e/L16"/>
    <property type="match status" value="1"/>
</dbReference>
<dbReference type="GO" id="GO:0032543">
    <property type="term" value="P:mitochondrial translation"/>
    <property type="evidence" value="ECO:0007669"/>
    <property type="project" value="TreeGrafter"/>
</dbReference>